<evidence type="ECO:0000313" key="4">
    <source>
        <dbReference type="Proteomes" id="UP000501830"/>
    </source>
</evidence>
<dbReference type="GeneID" id="94553311"/>
<protein>
    <recommendedName>
        <fullName evidence="2">General stress protein 17M-like domain-containing protein</fullName>
    </recommendedName>
</protein>
<organism evidence="3 4">
    <name type="scientific">Jeotgalibaca porci</name>
    <dbReference type="NCBI Taxonomy" id="1868793"/>
    <lineage>
        <taxon>Bacteria</taxon>
        <taxon>Bacillati</taxon>
        <taxon>Bacillota</taxon>
        <taxon>Bacilli</taxon>
        <taxon>Lactobacillales</taxon>
        <taxon>Carnobacteriaceae</taxon>
        <taxon>Jeotgalibaca</taxon>
    </lineage>
</organism>
<feature type="region of interest" description="Disordered" evidence="1">
    <location>
        <begin position="120"/>
        <end position="168"/>
    </location>
</feature>
<name>A0A6G7WIF0_9LACT</name>
<dbReference type="AlphaFoldDB" id="A0A6G7WIF0"/>
<accession>A0A6G7WIF0</accession>
<keyword evidence="4" id="KW-1185">Reference proteome</keyword>
<evidence type="ECO:0000313" key="3">
    <source>
        <dbReference type="EMBL" id="QIK52055.1"/>
    </source>
</evidence>
<reference evidence="3 4" key="1">
    <citation type="journal article" date="2017" name="Int. J. Syst. Evol. Microbiol.">
        <title>Jeotgalibaca porci sp. nov. and Jeotgalibaca arthritidis sp. nov., isolated from pigs, and emended description of the genus Jeotgalibaca.</title>
        <authorList>
            <person name="Zamora L."/>
            <person name="Perez-Sancho M."/>
            <person name="Dominguez L."/>
            <person name="Fernandez-Garayzabal J.F."/>
            <person name="Vela A.I."/>
        </authorList>
    </citation>
    <scope>NUCLEOTIDE SEQUENCE [LARGE SCALE GENOMIC DNA]</scope>
    <source>
        <strain evidence="3 4">CCUG 69148</strain>
    </source>
</reference>
<gene>
    <name evidence="3" type="ORF">G7058_08460</name>
</gene>
<sequence length="168" mass="19093">MSKRLVGTYVSIDEAMMAVERLRDQGYGRNDIHVIADRSVRESIPFTMDAEVSATDEARKGEMEDDRSLWGKIKDAFTFNEYTDEAYQDPTGDNPNDPLEKYRNDLAAGKVVVLVDENEATHIPPTEPLMGADDMRRDTTPDFTTNDMQSDPPLENDDFMDRDPRNLP</sequence>
<feature type="compositionally biased region" description="Basic and acidic residues" evidence="1">
    <location>
        <begin position="159"/>
        <end position="168"/>
    </location>
</feature>
<evidence type="ECO:0000256" key="1">
    <source>
        <dbReference type="SAM" id="MobiDB-lite"/>
    </source>
</evidence>
<dbReference type="Pfam" id="PF11181">
    <property type="entry name" value="YflT"/>
    <property type="match status" value="1"/>
</dbReference>
<dbReference type="RefSeq" id="WP_166063118.1">
    <property type="nucleotide sequence ID" value="NZ_CP049889.1"/>
</dbReference>
<proteinExistence type="predicted"/>
<dbReference type="KEGG" id="jpo:G7058_08460"/>
<dbReference type="EMBL" id="CP049889">
    <property type="protein sequence ID" value="QIK52055.1"/>
    <property type="molecule type" value="Genomic_DNA"/>
</dbReference>
<feature type="domain" description="General stress protein 17M-like" evidence="2">
    <location>
        <begin position="5"/>
        <end position="82"/>
    </location>
</feature>
<dbReference type="Proteomes" id="UP000501830">
    <property type="component" value="Chromosome"/>
</dbReference>
<dbReference type="InterPro" id="IPR025889">
    <property type="entry name" value="GSP17M-like_dom"/>
</dbReference>
<evidence type="ECO:0000259" key="2">
    <source>
        <dbReference type="Pfam" id="PF11181"/>
    </source>
</evidence>